<dbReference type="AlphaFoldDB" id="A0A9D4GVT5"/>
<dbReference type="Proteomes" id="UP000828390">
    <property type="component" value="Unassembled WGS sequence"/>
</dbReference>
<comment type="caution">
    <text evidence="1">The sequence shown here is derived from an EMBL/GenBank/DDBJ whole genome shotgun (WGS) entry which is preliminary data.</text>
</comment>
<gene>
    <name evidence="1" type="ORF">DPMN_126478</name>
</gene>
<keyword evidence="2" id="KW-1185">Reference proteome</keyword>
<accession>A0A9D4GVT5</accession>
<protein>
    <submittedName>
        <fullName evidence="1">Uncharacterized protein</fullName>
    </submittedName>
</protein>
<organism evidence="1 2">
    <name type="scientific">Dreissena polymorpha</name>
    <name type="common">Zebra mussel</name>
    <name type="synonym">Mytilus polymorpha</name>
    <dbReference type="NCBI Taxonomy" id="45954"/>
    <lineage>
        <taxon>Eukaryota</taxon>
        <taxon>Metazoa</taxon>
        <taxon>Spiralia</taxon>
        <taxon>Lophotrochozoa</taxon>
        <taxon>Mollusca</taxon>
        <taxon>Bivalvia</taxon>
        <taxon>Autobranchia</taxon>
        <taxon>Heteroconchia</taxon>
        <taxon>Euheterodonta</taxon>
        <taxon>Imparidentia</taxon>
        <taxon>Neoheterodontei</taxon>
        <taxon>Myida</taxon>
        <taxon>Dreissenoidea</taxon>
        <taxon>Dreissenidae</taxon>
        <taxon>Dreissena</taxon>
    </lineage>
</organism>
<reference evidence="1" key="1">
    <citation type="journal article" date="2019" name="bioRxiv">
        <title>The Genome of the Zebra Mussel, Dreissena polymorpha: A Resource for Invasive Species Research.</title>
        <authorList>
            <person name="McCartney M.A."/>
            <person name="Auch B."/>
            <person name="Kono T."/>
            <person name="Mallez S."/>
            <person name="Zhang Y."/>
            <person name="Obille A."/>
            <person name="Becker A."/>
            <person name="Abrahante J.E."/>
            <person name="Garbe J."/>
            <person name="Badalamenti J.P."/>
            <person name="Herman A."/>
            <person name="Mangelson H."/>
            <person name="Liachko I."/>
            <person name="Sullivan S."/>
            <person name="Sone E.D."/>
            <person name="Koren S."/>
            <person name="Silverstein K.A.T."/>
            <person name="Beckman K.B."/>
            <person name="Gohl D.M."/>
        </authorList>
    </citation>
    <scope>NUCLEOTIDE SEQUENCE</scope>
    <source>
        <strain evidence="1">Duluth1</strain>
        <tissue evidence="1">Whole animal</tissue>
    </source>
</reference>
<sequence length="119" mass="14166">MMSGDEVAQRNNSDKQRMDCAELDARPFLHYLQYLTYGGLGDRDNQQHELTALEFYMHDPRNNIKRNHDETAVNMLGHCYEMEGQYAIAYFYYQVSLRLRSTNNAANWHVRRLQRLTRC</sequence>
<evidence type="ECO:0000313" key="1">
    <source>
        <dbReference type="EMBL" id="KAH3824641.1"/>
    </source>
</evidence>
<proteinExistence type="predicted"/>
<reference evidence="1" key="2">
    <citation type="submission" date="2020-11" db="EMBL/GenBank/DDBJ databases">
        <authorList>
            <person name="McCartney M.A."/>
            <person name="Auch B."/>
            <person name="Kono T."/>
            <person name="Mallez S."/>
            <person name="Becker A."/>
            <person name="Gohl D.M."/>
            <person name="Silverstein K.A.T."/>
            <person name="Koren S."/>
            <person name="Bechman K.B."/>
            <person name="Herman A."/>
            <person name="Abrahante J.E."/>
            <person name="Garbe J."/>
        </authorList>
    </citation>
    <scope>NUCLEOTIDE SEQUENCE</scope>
    <source>
        <strain evidence="1">Duluth1</strain>
        <tissue evidence="1">Whole animal</tissue>
    </source>
</reference>
<name>A0A9D4GVT5_DREPO</name>
<evidence type="ECO:0000313" key="2">
    <source>
        <dbReference type="Proteomes" id="UP000828390"/>
    </source>
</evidence>
<dbReference type="EMBL" id="JAIWYP010000005">
    <property type="protein sequence ID" value="KAH3824641.1"/>
    <property type="molecule type" value="Genomic_DNA"/>
</dbReference>